<keyword evidence="5 6" id="KW-0472">Membrane</keyword>
<dbReference type="GO" id="GO:0005886">
    <property type="term" value="C:plasma membrane"/>
    <property type="evidence" value="ECO:0007669"/>
    <property type="project" value="UniProtKB-SubCell"/>
</dbReference>
<gene>
    <name evidence="7" type="primary">Dana\GF13318</name>
    <name evidence="7" type="synonym">dana_GLEANR_13332</name>
    <name evidence="7" type="ORF">GF13318</name>
</gene>
<evidence type="ECO:0000256" key="5">
    <source>
        <dbReference type="ARBA" id="ARBA00023136"/>
    </source>
</evidence>
<evidence type="ECO:0008006" key="9">
    <source>
        <dbReference type="Google" id="ProtNLM"/>
    </source>
</evidence>
<feature type="transmembrane region" description="Helical" evidence="6">
    <location>
        <begin position="183"/>
        <end position="202"/>
    </location>
</feature>
<name>B3MBY6_DROAN</name>
<feature type="transmembrane region" description="Helical" evidence="6">
    <location>
        <begin position="264"/>
        <end position="283"/>
    </location>
</feature>
<organism evidence="7 8">
    <name type="scientific">Drosophila ananassae</name>
    <name type="common">Fruit fly</name>
    <dbReference type="NCBI Taxonomy" id="7217"/>
    <lineage>
        <taxon>Eukaryota</taxon>
        <taxon>Metazoa</taxon>
        <taxon>Ecdysozoa</taxon>
        <taxon>Arthropoda</taxon>
        <taxon>Hexapoda</taxon>
        <taxon>Insecta</taxon>
        <taxon>Pterygota</taxon>
        <taxon>Neoptera</taxon>
        <taxon>Endopterygota</taxon>
        <taxon>Diptera</taxon>
        <taxon>Brachycera</taxon>
        <taxon>Muscomorpha</taxon>
        <taxon>Ephydroidea</taxon>
        <taxon>Drosophilidae</taxon>
        <taxon>Drosophila</taxon>
        <taxon>Sophophora</taxon>
    </lineage>
</organism>
<comment type="subcellular location">
    <subcellularLocation>
        <location evidence="1">Cell membrane</location>
        <topology evidence="1">Multi-pass membrane protein</topology>
    </subcellularLocation>
</comment>
<evidence type="ECO:0000256" key="6">
    <source>
        <dbReference type="SAM" id="Phobius"/>
    </source>
</evidence>
<evidence type="ECO:0000313" key="7">
    <source>
        <dbReference type="EMBL" id="EDV37173.1"/>
    </source>
</evidence>
<accession>B3MBY6</accession>
<dbReference type="EMBL" id="CH902619">
    <property type="protein sequence ID" value="EDV37173.1"/>
    <property type="molecule type" value="Genomic_DNA"/>
</dbReference>
<keyword evidence="2" id="KW-1003">Cell membrane</keyword>
<keyword evidence="4 6" id="KW-1133">Transmembrane helix</keyword>
<dbReference type="STRING" id="7217.B3MBY6"/>
<sequence length="288" mass="33302">MNASLESQTLRLTSKLAEPERPELFRIDVIGKWLCTTTLELLHLTFALVLGRNILTFSEALHKCAVVAFSSINNVVIYQNYLAMASIRGRYMLQNKELKAVIAEVHSLIPRRRGVFVTKCCYLADRIDEIARTQSHMQDLTSRISKIFRIQTFCVSFTTYLNLIAGLYIIFCLFKDISITNDTPPIVVAISVPCTILFYVDIKLNTNNVFRLLDAHKETEELLQQRTLFQYGLDQRLESTSFQLNLARNPFKLRYFGGREWNRFALFSIYNSLISKAILLIQYDIQNY</sequence>
<evidence type="ECO:0000313" key="8">
    <source>
        <dbReference type="Proteomes" id="UP000007801"/>
    </source>
</evidence>
<dbReference type="GO" id="GO:0050909">
    <property type="term" value="P:sensory perception of taste"/>
    <property type="evidence" value="ECO:0007669"/>
    <property type="project" value="InterPro"/>
</dbReference>
<protein>
    <recommendedName>
        <fullName evidence="9">Gustatory receptor</fullName>
    </recommendedName>
</protein>
<keyword evidence="8" id="KW-1185">Reference proteome</keyword>
<dbReference type="Proteomes" id="UP000007801">
    <property type="component" value="Unassembled WGS sequence"/>
</dbReference>
<dbReference type="Pfam" id="PF08395">
    <property type="entry name" value="7tm_7"/>
    <property type="match status" value="1"/>
</dbReference>
<dbReference type="OrthoDB" id="7856336at2759"/>
<evidence type="ECO:0000256" key="3">
    <source>
        <dbReference type="ARBA" id="ARBA00022692"/>
    </source>
</evidence>
<dbReference type="PhylomeDB" id="B3MBY6"/>
<dbReference type="HOGENOM" id="CLU_058694_0_0_1"/>
<keyword evidence="3 6" id="KW-0812">Transmembrane</keyword>
<dbReference type="InParanoid" id="B3MBY6"/>
<evidence type="ECO:0000256" key="1">
    <source>
        <dbReference type="ARBA" id="ARBA00004651"/>
    </source>
</evidence>
<feature type="transmembrane region" description="Helical" evidence="6">
    <location>
        <begin position="147"/>
        <end position="171"/>
    </location>
</feature>
<evidence type="ECO:0000256" key="4">
    <source>
        <dbReference type="ARBA" id="ARBA00022989"/>
    </source>
</evidence>
<dbReference type="OMA" id="ARTQSHM"/>
<proteinExistence type="predicted"/>
<dbReference type="InterPro" id="IPR013604">
    <property type="entry name" value="7TM_chemorcpt"/>
</dbReference>
<dbReference type="AlphaFoldDB" id="B3MBY6"/>
<evidence type="ECO:0000256" key="2">
    <source>
        <dbReference type="ARBA" id="ARBA00022475"/>
    </source>
</evidence>
<reference evidence="7 8" key="1">
    <citation type="journal article" date="2007" name="Nature">
        <title>Evolution of genes and genomes on the Drosophila phylogeny.</title>
        <authorList>
            <consortium name="Drosophila 12 Genomes Consortium"/>
            <person name="Clark A.G."/>
            <person name="Eisen M.B."/>
            <person name="Smith D.R."/>
            <person name="Bergman C.M."/>
            <person name="Oliver B."/>
            <person name="Markow T.A."/>
            <person name="Kaufman T.C."/>
            <person name="Kellis M."/>
            <person name="Gelbart W."/>
            <person name="Iyer V.N."/>
            <person name="Pollard D.A."/>
            <person name="Sackton T.B."/>
            <person name="Larracuente A.M."/>
            <person name="Singh N.D."/>
            <person name="Abad J.P."/>
            <person name="Abt D.N."/>
            <person name="Adryan B."/>
            <person name="Aguade M."/>
            <person name="Akashi H."/>
            <person name="Anderson W.W."/>
            <person name="Aquadro C.F."/>
            <person name="Ardell D.H."/>
            <person name="Arguello R."/>
            <person name="Artieri C.G."/>
            <person name="Barbash D.A."/>
            <person name="Barker D."/>
            <person name="Barsanti P."/>
            <person name="Batterham P."/>
            <person name="Batzoglou S."/>
            <person name="Begun D."/>
            <person name="Bhutkar A."/>
            <person name="Blanco E."/>
            <person name="Bosak S.A."/>
            <person name="Bradley R.K."/>
            <person name="Brand A.D."/>
            <person name="Brent M.R."/>
            <person name="Brooks A.N."/>
            <person name="Brown R.H."/>
            <person name="Butlin R.K."/>
            <person name="Caggese C."/>
            <person name="Calvi B.R."/>
            <person name="Bernardo de Carvalho A."/>
            <person name="Caspi A."/>
            <person name="Castrezana S."/>
            <person name="Celniker S.E."/>
            <person name="Chang J.L."/>
            <person name="Chapple C."/>
            <person name="Chatterji S."/>
            <person name="Chinwalla A."/>
            <person name="Civetta A."/>
            <person name="Clifton S.W."/>
            <person name="Comeron J.M."/>
            <person name="Costello J.C."/>
            <person name="Coyne J.A."/>
            <person name="Daub J."/>
            <person name="David R.G."/>
            <person name="Delcher A.L."/>
            <person name="Delehaunty K."/>
            <person name="Do C.B."/>
            <person name="Ebling H."/>
            <person name="Edwards K."/>
            <person name="Eickbush T."/>
            <person name="Evans J.D."/>
            <person name="Filipski A."/>
            <person name="Findeiss S."/>
            <person name="Freyhult E."/>
            <person name="Fulton L."/>
            <person name="Fulton R."/>
            <person name="Garcia A.C."/>
            <person name="Gardiner A."/>
            <person name="Garfield D.A."/>
            <person name="Garvin B.E."/>
            <person name="Gibson G."/>
            <person name="Gilbert D."/>
            <person name="Gnerre S."/>
            <person name="Godfrey J."/>
            <person name="Good R."/>
            <person name="Gotea V."/>
            <person name="Gravely B."/>
            <person name="Greenberg A.J."/>
            <person name="Griffiths-Jones S."/>
            <person name="Gross S."/>
            <person name="Guigo R."/>
            <person name="Gustafson E.A."/>
            <person name="Haerty W."/>
            <person name="Hahn M.W."/>
            <person name="Halligan D.L."/>
            <person name="Halpern A.L."/>
            <person name="Halter G.M."/>
            <person name="Han M.V."/>
            <person name="Heger A."/>
            <person name="Hillier L."/>
            <person name="Hinrichs A.S."/>
            <person name="Holmes I."/>
            <person name="Hoskins R.A."/>
            <person name="Hubisz M.J."/>
            <person name="Hultmark D."/>
            <person name="Huntley M.A."/>
            <person name="Jaffe D.B."/>
            <person name="Jagadeeshan S."/>
            <person name="Jeck W.R."/>
            <person name="Johnson J."/>
            <person name="Jones C.D."/>
            <person name="Jordan W.C."/>
            <person name="Karpen G.H."/>
            <person name="Kataoka E."/>
            <person name="Keightley P.D."/>
            <person name="Kheradpour P."/>
            <person name="Kirkness E.F."/>
            <person name="Koerich L.B."/>
            <person name="Kristiansen K."/>
            <person name="Kudrna D."/>
            <person name="Kulathinal R.J."/>
            <person name="Kumar S."/>
            <person name="Kwok R."/>
            <person name="Lander E."/>
            <person name="Langley C.H."/>
            <person name="Lapoint R."/>
            <person name="Lazzaro B.P."/>
            <person name="Lee S.J."/>
            <person name="Levesque L."/>
            <person name="Li R."/>
            <person name="Lin C.F."/>
            <person name="Lin M.F."/>
            <person name="Lindblad-Toh K."/>
            <person name="Llopart A."/>
            <person name="Long M."/>
            <person name="Low L."/>
            <person name="Lozovsky E."/>
            <person name="Lu J."/>
            <person name="Luo M."/>
            <person name="Machado C.A."/>
            <person name="Makalowski W."/>
            <person name="Marzo M."/>
            <person name="Matsuda M."/>
            <person name="Matzkin L."/>
            <person name="McAllister B."/>
            <person name="McBride C.S."/>
            <person name="McKernan B."/>
            <person name="McKernan K."/>
            <person name="Mendez-Lago M."/>
            <person name="Minx P."/>
            <person name="Mollenhauer M.U."/>
            <person name="Montooth K."/>
            <person name="Mount S.M."/>
            <person name="Mu X."/>
            <person name="Myers E."/>
            <person name="Negre B."/>
            <person name="Newfeld S."/>
            <person name="Nielsen R."/>
            <person name="Noor M.A."/>
            <person name="O'Grady P."/>
            <person name="Pachter L."/>
            <person name="Papaceit M."/>
            <person name="Parisi M.J."/>
            <person name="Parisi M."/>
            <person name="Parts L."/>
            <person name="Pedersen J.S."/>
            <person name="Pesole G."/>
            <person name="Phillippy A.M."/>
            <person name="Ponting C.P."/>
            <person name="Pop M."/>
            <person name="Porcelli D."/>
            <person name="Powell J.R."/>
            <person name="Prohaska S."/>
            <person name="Pruitt K."/>
            <person name="Puig M."/>
            <person name="Quesneville H."/>
            <person name="Ram K.R."/>
            <person name="Rand D."/>
            <person name="Rasmussen M.D."/>
            <person name="Reed L.K."/>
            <person name="Reenan R."/>
            <person name="Reily A."/>
            <person name="Remington K.A."/>
            <person name="Rieger T.T."/>
            <person name="Ritchie M.G."/>
            <person name="Robin C."/>
            <person name="Rogers Y.H."/>
            <person name="Rohde C."/>
            <person name="Rozas J."/>
            <person name="Rubenfield M.J."/>
            <person name="Ruiz A."/>
            <person name="Russo S."/>
            <person name="Salzberg S.L."/>
            <person name="Sanchez-Gracia A."/>
            <person name="Saranga D.J."/>
            <person name="Sato H."/>
            <person name="Schaeffer S.W."/>
            <person name="Schatz M.C."/>
            <person name="Schlenke T."/>
            <person name="Schwartz R."/>
            <person name="Segarra C."/>
            <person name="Singh R.S."/>
            <person name="Sirot L."/>
            <person name="Sirota M."/>
            <person name="Sisneros N.B."/>
            <person name="Smith C.D."/>
            <person name="Smith T.F."/>
            <person name="Spieth J."/>
            <person name="Stage D.E."/>
            <person name="Stark A."/>
            <person name="Stephan W."/>
            <person name="Strausberg R.L."/>
            <person name="Strempel S."/>
            <person name="Sturgill D."/>
            <person name="Sutton G."/>
            <person name="Sutton G.G."/>
            <person name="Tao W."/>
            <person name="Teichmann S."/>
            <person name="Tobari Y.N."/>
            <person name="Tomimura Y."/>
            <person name="Tsolas J.M."/>
            <person name="Valente V.L."/>
            <person name="Venter E."/>
            <person name="Venter J.C."/>
            <person name="Vicario S."/>
            <person name="Vieira F.G."/>
            <person name="Vilella A.J."/>
            <person name="Villasante A."/>
            <person name="Walenz B."/>
            <person name="Wang J."/>
            <person name="Wasserman M."/>
            <person name="Watts T."/>
            <person name="Wilson D."/>
            <person name="Wilson R.K."/>
            <person name="Wing R.A."/>
            <person name="Wolfner M.F."/>
            <person name="Wong A."/>
            <person name="Wong G.K."/>
            <person name="Wu C.I."/>
            <person name="Wu G."/>
            <person name="Yamamoto D."/>
            <person name="Yang H.P."/>
            <person name="Yang S.P."/>
            <person name="Yorke J.A."/>
            <person name="Yoshida K."/>
            <person name="Zdobnov E."/>
            <person name="Zhang P."/>
            <person name="Zhang Y."/>
            <person name="Zimin A.V."/>
            <person name="Baldwin J."/>
            <person name="Abdouelleil A."/>
            <person name="Abdulkadir J."/>
            <person name="Abebe A."/>
            <person name="Abera B."/>
            <person name="Abreu J."/>
            <person name="Acer S.C."/>
            <person name="Aftuck L."/>
            <person name="Alexander A."/>
            <person name="An P."/>
            <person name="Anderson E."/>
            <person name="Anderson S."/>
            <person name="Arachi H."/>
            <person name="Azer M."/>
            <person name="Bachantsang P."/>
            <person name="Barry A."/>
            <person name="Bayul T."/>
            <person name="Berlin A."/>
            <person name="Bessette D."/>
            <person name="Bloom T."/>
            <person name="Blye J."/>
            <person name="Boguslavskiy L."/>
            <person name="Bonnet C."/>
            <person name="Boukhgalter B."/>
            <person name="Bourzgui I."/>
            <person name="Brown A."/>
            <person name="Cahill P."/>
            <person name="Channer S."/>
            <person name="Cheshatsang Y."/>
            <person name="Chuda L."/>
            <person name="Citroen M."/>
            <person name="Collymore A."/>
            <person name="Cooke P."/>
            <person name="Costello M."/>
            <person name="D'Aco K."/>
            <person name="Daza R."/>
            <person name="De Haan G."/>
            <person name="DeGray S."/>
            <person name="DeMaso C."/>
            <person name="Dhargay N."/>
            <person name="Dooley K."/>
            <person name="Dooley E."/>
            <person name="Doricent M."/>
            <person name="Dorje P."/>
            <person name="Dorjee K."/>
            <person name="Dupes A."/>
            <person name="Elong R."/>
            <person name="Falk J."/>
            <person name="Farina A."/>
            <person name="Faro S."/>
            <person name="Ferguson D."/>
            <person name="Fisher S."/>
            <person name="Foley C.D."/>
            <person name="Franke A."/>
            <person name="Friedrich D."/>
            <person name="Gadbois L."/>
            <person name="Gearin G."/>
            <person name="Gearin C.R."/>
            <person name="Giannoukos G."/>
            <person name="Goode T."/>
            <person name="Graham J."/>
            <person name="Grandbois E."/>
            <person name="Grewal S."/>
            <person name="Gyaltsen K."/>
            <person name="Hafez N."/>
            <person name="Hagos B."/>
            <person name="Hall J."/>
            <person name="Henson C."/>
            <person name="Hollinger A."/>
            <person name="Honan T."/>
            <person name="Huard M.D."/>
            <person name="Hughes L."/>
            <person name="Hurhula B."/>
            <person name="Husby M.E."/>
            <person name="Kamat A."/>
            <person name="Kanga B."/>
            <person name="Kashin S."/>
            <person name="Khazanovich D."/>
            <person name="Kisner P."/>
            <person name="Lance K."/>
            <person name="Lara M."/>
            <person name="Lee W."/>
            <person name="Lennon N."/>
            <person name="Letendre F."/>
            <person name="LeVine R."/>
            <person name="Lipovsky A."/>
            <person name="Liu X."/>
            <person name="Liu J."/>
            <person name="Liu S."/>
            <person name="Lokyitsang T."/>
            <person name="Lokyitsang Y."/>
            <person name="Lubonja R."/>
            <person name="Lui A."/>
            <person name="MacDonald P."/>
            <person name="Magnisalis V."/>
            <person name="Maru K."/>
            <person name="Matthews C."/>
            <person name="McCusker W."/>
            <person name="McDonough S."/>
            <person name="Mehta T."/>
            <person name="Meldrim J."/>
            <person name="Meneus L."/>
            <person name="Mihai O."/>
            <person name="Mihalev A."/>
            <person name="Mihova T."/>
            <person name="Mittelman R."/>
            <person name="Mlenga V."/>
            <person name="Montmayeur A."/>
            <person name="Mulrain L."/>
            <person name="Navidi A."/>
            <person name="Naylor J."/>
            <person name="Negash T."/>
            <person name="Nguyen T."/>
            <person name="Nguyen N."/>
            <person name="Nicol R."/>
            <person name="Norbu C."/>
            <person name="Norbu N."/>
            <person name="Novod N."/>
            <person name="O'Neill B."/>
            <person name="Osman S."/>
            <person name="Markiewicz E."/>
            <person name="Oyono O.L."/>
            <person name="Patti C."/>
            <person name="Phunkhang P."/>
            <person name="Pierre F."/>
            <person name="Priest M."/>
            <person name="Raghuraman S."/>
            <person name="Rege F."/>
            <person name="Reyes R."/>
            <person name="Rise C."/>
            <person name="Rogov P."/>
            <person name="Ross K."/>
            <person name="Ryan E."/>
            <person name="Settipalli S."/>
            <person name="Shea T."/>
            <person name="Sherpa N."/>
            <person name="Shi L."/>
            <person name="Shih D."/>
            <person name="Sparrow T."/>
            <person name="Spaulding J."/>
            <person name="Stalker J."/>
            <person name="Stange-Thomann N."/>
            <person name="Stavropoulos S."/>
            <person name="Stone C."/>
            <person name="Strader C."/>
            <person name="Tesfaye S."/>
            <person name="Thomson T."/>
            <person name="Thoulutsang Y."/>
            <person name="Thoulutsang D."/>
            <person name="Topham K."/>
            <person name="Topping I."/>
            <person name="Tsamla T."/>
            <person name="Vassiliev H."/>
            <person name="Vo A."/>
            <person name="Wangchuk T."/>
            <person name="Wangdi T."/>
            <person name="Weiand M."/>
            <person name="Wilkinson J."/>
            <person name="Wilson A."/>
            <person name="Yadav S."/>
            <person name="Young G."/>
            <person name="Yu Q."/>
            <person name="Zembek L."/>
            <person name="Zhong D."/>
            <person name="Zimmer A."/>
            <person name="Zwirko Z."/>
            <person name="Jaffe D.B."/>
            <person name="Alvarez P."/>
            <person name="Brockman W."/>
            <person name="Butler J."/>
            <person name="Chin C."/>
            <person name="Gnerre S."/>
            <person name="Grabherr M."/>
            <person name="Kleber M."/>
            <person name="Mauceli E."/>
            <person name="MacCallum I."/>
        </authorList>
    </citation>
    <scope>NUCLEOTIDE SEQUENCE [LARGE SCALE GENOMIC DNA]</scope>
    <source>
        <strain evidence="8">Tucson 14024-0371.13</strain>
    </source>
</reference>